<dbReference type="AlphaFoldDB" id="W7TMN9"/>
<sequence length="195" mass="20834">MTLPCFSRAHSTEESTSPSSRFASFPSSGITDTCLTIPSTTGIGMASQGLGGLGLRSRRRPRRPHPRRFIEPSLSSLPLLLLLTFFSIAPAQAGLLHRVGLAQINAKNPSGVSESTRSLKACNVTPSSPSFTSSFPFLPIPPVFLLAIPLPRKFARDCQHQGHAACASVKVFIQSFRSPSAAVDECGGRRDGQVM</sequence>
<gene>
    <name evidence="2" type="ORF">Naga_101423g1</name>
</gene>
<evidence type="ECO:0000313" key="3">
    <source>
        <dbReference type="Proteomes" id="UP000019335"/>
    </source>
</evidence>
<protein>
    <submittedName>
        <fullName evidence="2">Uncharacterized protein</fullName>
    </submittedName>
</protein>
<comment type="caution">
    <text evidence="2">The sequence shown here is derived from an EMBL/GenBank/DDBJ whole genome shotgun (WGS) entry which is preliminary data.</text>
</comment>
<feature type="compositionally biased region" description="Low complexity" evidence="1">
    <location>
        <begin position="15"/>
        <end position="25"/>
    </location>
</feature>
<feature type="compositionally biased region" description="Basic residues" evidence="1">
    <location>
        <begin position="56"/>
        <end position="67"/>
    </location>
</feature>
<dbReference type="Proteomes" id="UP000019335">
    <property type="component" value="Unassembled WGS sequence"/>
</dbReference>
<organism evidence="2 3">
    <name type="scientific">Nannochloropsis gaditana</name>
    <dbReference type="NCBI Taxonomy" id="72520"/>
    <lineage>
        <taxon>Eukaryota</taxon>
        <taxon>Sar</taxon>
        <taxon>Stramenopiles</taxon>
        <taxon>Ochrophyta</taxon>
        <taxon>Eustigmatophyceae</taxon>
        <taxon>Eustigmatales</taxon>
        <taxon>Monodopsidaceae</taxon>
        <taxon>Nannochloropsis</taxon>
    </lineage>
</organism>
<accession>W7TMN9</accession>
<proteinExistence type="predicted"/>
<evidence type="ECO:0000256" key="1">
    <source>
        <dbReference type="SAM" id="MobiDB-lite"/>
    </source>
</evidence>
<keyword evidence="3" id="KW-1185">Reference proteome</keyword>
<reference evidence="2 3" key="1">
    <citation type="journal article" date="2014" name="Mol. Plant">
        <title>Chromosome Scale Genome Assembly and Transcriptome Profiling of Nannochloropsis gaditana in Nitrogen Depletion.</title>
        <authorList>
            <person name="Corteggiani Carpinelli E."/>
            <person name="Telatin A."/>
            <person name="Vitulo N."/>
            <person name="Forcato C."/>
            <person name="D'Angelo M."/>
            <person name="Schiavon R."/>
            <person name="Vezzi A."/>
            <person name="Giacometti G.M."/>
            <person name="Morosinotto T."/>
            <person name="Valle G."/>
        </authorList>
    </citation>
    <scope>NUCLEOTIDE SEQUENCE [LARGE SCALE GENOMIC DNA]</scope>
    <source>
        <strain evidence="2 3">B-31</strain>
    </source>
</reference>
<feature type="region of interest" description="Disordered" evidence="1">
    <location>
        <begin position="45"/>
        <end position="69"/>
    </location>
</feature>
<name>W7TMN9_9STRA</name>
<dbReference type="OrthoDB" id="10555087at2759"/>
<feature type="region of interest" description="Disordered" evidence="1">
    <location>
        <begin position="1"/>
        <end position="25"/>
    </location>
</feature>
<dbReference type="EMBL" id="AZIL01002415">
    <property type="protein sequence ID" value="EWM21686.1"/>
    <property type="molecule type" value="Genomic_DNA"/>
</dbReference>
<evidence type="ECO:0000313" key="2">
    <source>
        <dbReference type="EMBL" id="EWM21686.1"/>
    </source>
</evidence>